<sequence>MQREDGRGLSGGEVFRHVFVSAQDLHLAVVIAVAVMRVMQVAVHEIVHVVPVRRGRVATRGAVTVRGFMGTTGMLRRALRGVARVFGERALVRVVRVRVVQVPVVQIVHVVLVLDGGVATALGMDVVMALVRLVIHGSLPGGGVPG</sequence>
<dbReference type="AlphaFoldDB" id="A0A511HB96"/>
<evidence type="ECO:0000313" key="2">
    <source>
        <dbReference type="Proteomes" id="UP000321224"/>
    </source>
</evidence>
<protein>
    <submittedName>
        <fullName evidence="1">Uncharacterized protein</fullName>
    </submittedName>
</protein>
<dbReference type="Proteomes" id="UP000321224">
    <property type="component" value="Unassembled WGS sequence"/>
</dbReference>
<comment type="caution">
    <text evidence="1">The sequence shown here is derived from an EMBL/GenBank/DDBJ whole genome shotgun (WGS) entry which is preliminary data.</text>
</comment>
<accession>A0A511HB96</accession>
<proteinExistence type="predicted"/>
<evidence type="ECO:0000313" key="1">
    <source>
        <dbReference type="EMBL" id="GEL70735.1"/>
    </source>
</evidence>
<name>A0A511HB96_9BACT</name>
<gene>
    <name evidence="1" type="ORF">MVI01_25190</name>
</gene>
<dbReference type="EMBL" id="BJVY01000011">
    <property type="protein sequence ID" value="GEL70735.1"/>
    <property type="molecule type" value="Genomic_DNA"/>
</dbReference>
<organism evidence="1 2">
    <name type="scientific">Myxococcus virescens</name>
    <dbReference type="NCBI Taxonomy" id="83456"/>
    <lineage>
        <taxon>Bacteria</taxon>
        <taxon>Pseudomonadati</taxon>
        <taxon>Myxococcota</taxon>
        <taxon>Myxococcia</taxon>
        <taxon>Myxococcales</taxon>
        <taxon>Cystobacterineae</taxon>
        <taxon>Myxococcaceae</taxon>
        <taxon>Myxococcus</taxon>
    </lineage>
</organism>
<reference evidence="1 2" key="1">
    <citation type="submission" date="2019-07" db="EMBL/GenBank/DDBJ databases">
        <title>Whole genome shotgun sequence of Myxococcus virescens NBRC 100334.</title>
        <authorList>
            <person name="Hosoyama A."/>
            <person name="Uohara A."/>
            <person name="Ohji S."/>
            <person name="Ichikawa N."/>
        </authorList>
    </citation>
    <scope>NUCLEOTIDE SEQUENCE [LARGE SCALE GENOMIC DNA]</scope>
    <source>
        <strain evidence="1 2">NBRC 100334</strain>
    </source>
</reference>